<evidence type="ECO:0000313" key="4">
    <source>
        <dbReference type="EMBL" id="CAB4198502.1"/>
    </source>
</evidence>
<dbReference type="EMBL" id="LR797272">
    <property type="protein sequence ID" value="CAB4198502.1"/>
    <property type="molecule type" value="Genomic_DNA"/>
</dbReference>
<dbReference type="EMBL" id="LR798454">
    <property type="protein sequence ID" value="CAB5238587.1"/>
    <property type="molecule type" value="Genomic_DNA"/>
</dbReference>
<protein>
    <recommendedName>
        <fullName evidence="7">DUF465 domain-containing protein</fullName>
    </recommendedName>
</protein>
<feature type="coiled-coil region" evidence="1">
    <location>
        <begin position="3"/>
        <end position="57"/>
    </location>
</feature>
<accession>A0A6J7XRZ9</accession>
<evidence type="ECO:0000313" key="5">
    <source>
        <dbReference type="EMBL" id="CAB4211474.1"/>
    </source>
</evidence>
<dbReference type="Pfam" id="PF04325">
    <property type="entry name" value="DUF465"/>
    <property type="match status" value="1"/>
</dbReference>
<dbReference type="InterPro" id="IPR038444">
    <property type="entry name" value="DUF465_sf"/>
</dbReference>
<dbReference type="EMBL" id="LR797019">
    <property type="protein sequence ID" value="CAB4182319.1"/>
    <property type="molecule type" value="Genomic_DNA"/>
</dbReference>
<name>A0A6J7XRZ9_9CAUD</name>
<evidence type="ECO:0000313" key="3">
    <source>
        <dbReference type="EMBL" id="CAB4182319.1"/>
    </source>
</evidence>
<dbReference type="EMBL" id="LR797375">
    <property type="protein sequence ID" value="CAB4211474.1"/>
    <property type="molecule type" value="Genomic_DNA"/>
</dbReference>
<reference evidence="6" key="1">
    <citation type="submission" date="2020-05" db="EMBL/GenBank/DDBJ databases">
        <authorList>
            <person name="Chiriac C."/>
            <person name="Salcher M."/>
            <person name="Ghai R."/>
            <person name="Kavagutti S V."/>
        </authorList>
    </citation>
    <scope>NUCLEOTIDE SEQUENCE</scope>
</reference>
<dbReference type="EMBL" id="LR796861">
    <property type="protein sequence ID" value="CAB4170438.1"/>
    <property type="molecule type" value="Genomic_DNA"/>
</dbReference>
<keyword evidence="1" id="KW-0175">Coiled coil</keyword>
<dbReference type="InterPro" id="IPR007420">
    <property type="entry name" value="DUF465"/>
</dbReference>
<evidence type="ECO:0008006" key="7">
    <source>
        <dbReference type="Google" id="ProtNLM"/>
    </source>
</evidence>
<evidence type="ECO:0000256" key="1">
    <source>
        <dbReference type="SAM" id="Coils"/>
    </source>
</evidence>
<sequence length="61" mass="7466">MTKEKLENHIKHLQKKHDELDKQIWELDCHYDESIECHNLKKKKLKLRDEIELCKNKLAVL</sequence>
<evidence type="ECO:0000313" key="2">
    <source>
        <dbReference type="EMBL" id="CAB4170438.1"/>
    </source>
</evidence>
<dbReference type="Gene3D" id="6.10.280.50">
    <property type="match status" value="1"/>
</dbReference>
<evidence type="ECO:0000313" key="6">
    <source>
        <dbReference type="EMBL" id="CAB5238587.1"/>
    </source>
</evidence>
<proteinExistence type="predicted"/>
<gene>
    <name evidence="3" type="ORF">UFOVP1066_217</name>
    <name evidence="4" type="ORF">UFOVP1315_120</name>
    <name evidence="5" type="ORF">UFOVP1421_81</name>
    <name evidence="6" type="ORF">UFOVP1525_91</name>
    <name evidence="2" type="ORF">UFOVP909_54</name>
</gene>
<organism evidence="6">
    <name type="scientific">uncultured Caudovirales phage</name>
    <dbReference type="NCBI Taxonomy" id="2100421"/>
    <lineage>
        <taxon>Viruses</taxon>
        <taxon>Duplodnaviria</taxon>
        <taxon>Heunggongvirae</taxon>
        <taxon>Uroviricota</taxon>
        <taxon>Caudoviricetes</taxon>
        <taxon>Peduoviridae</taxon>
        <taxon>Maltschvirus</taxon>
        <taxon>Maltschvirus maltsch</taxon>
    </lineage>
</organism>